<name>A0AAC9PT85_9PSEU</name>
<dbReference type="PANTHER" id="PTHR36842:SF1">
    <property type="entry name" value="PROTEIN TOLB"/>
    <property type="match status" value="1"/>
</dbReference>
<evidence type="ECO:0000313" key="4">
    <source>
        <dbReference type="EMBL" id="APU15878.1"/>
    </source>
</evidence>
<dbReference type="InterPro" id="IPR011042">
    <property type="entry name" value="6-blade_b-propeller_TolB-like"/>
</dbReference>
<feature type="chain" id="PRO_5042019565" evidence="2">
    <location>
        <begin position="26"/>
        <end position="308"/>
    </location>
</feature>
<dbReference type="GO" id="GO:0006508">
    <property type="term" value="P:proteolysis"/>
    <property type="evidence" value="ECO:0007669"/>
    <property type="project" value="InterPro"/>
</dbReference>
<protein>
    <submittedName>
        <fullName evidence="4">WD40-like beta propeller repeat protein</fullName>
    </submittedName>
</protein>
<dbReference type="Gene3D" id="2.140.10.30">
    <property type="entry name" value="Dipeptidylpeptidase IV, N-terminal domain"/>
    <property type="match status" value="1"/>
</dbReference>
<dbReference type="Proteomes" id="UP000185511">
    <property type="component" value="Chromosome"/>
</dbReference>
<dbReference type="PANTHER" id="PTHR36842">
    <property type="entry name" value="PROTEIN TOLB HOMOLOG"/>
    <property type="match status" value="1"/>
</dbReference>
<evidence type="ECO:0000256" key="2">
    <source>
        <dbReference type="SAM" id="SignalP"/>
    </source>
</evidence>
<organism evidence="4 5">
    <name type="scientific">Actinoalloteichus fjordicus</name>
    <dbReference type="NCBI Taxonomy" id="1612552"/>
    <lineage>
        <taxon>Bacteria</taxon>
        <taxon>Bacillati</taxon>
        <taxon>Actinomycetota</taxon>
        <taxon>Actinomycetes</taxon>
        <taxon>Pseudonocardiales</taxon>
        <taxon>Pseudonocardiaceae</taxon>
        <taxon>Actinoalloteichus</taxon>
    </lineage>
</organism>
<dbReference type="RefSeq" id="WP_198042786.1">
    <property type="nucleotide sequence ID" value="NZ_CP016076.1"/>
</dbReference>
<dbReference type="Pfam" id="PF07676">
    <property type="entry name" value="PD40"/>
    <property type="match status" value="1"/>
</dbReference>
<sequence>MRPALPSVVTATAAALVTLAFPATAAAAEAINGPIHFGSSSVINPDGTDERRIPERDTHTYYSDFLSFSPDGENTLYVTYETPEPDSMTMLAIDNPEYTAPTTLVTSGELDASYIGNASWSPDGEWIAFRFADSSGSHEMGMIRPDGTDLTVLTVPSHLDSHSVSWLPDSSGIVYTRSPAFAENYLCTITITTDSSDCVDLPGGQEWFFDRAQVSPDGTTVLLTSQIDVDPELGSTYDLMHLNIDGTGMVNLTENETGDQTTDAVWSPDGTAIAFVRSNSLWTMDADGGNDTQLSTSYGNNIAWQPVF</sequence>
<evidence type="ECO:0000313" key="5">
    <source>
        <dbReference type="Proteomes" id="UP000185511"/>
    </source>
</evidence>
<dbReference type="InterPro" id="IPR011659">
    <property type="entry name" value="WD40"/>
</dbReference>
<evidence type="ECO:0000256" key="1">
    <source>
        <dbReference type="ARBA" id="ARBA00009820"/>
    </source>
</evidence>
<feature type="signal peptide" evidence="2">
    <location>
        <begin position="1"/>
        <end position="25"/>
    </location>
</feature>
<comment type="similarity">
    <text evidence="1">Belongs to the TolB family.</text>
</comment>
<dbReference type="KEGG" id="acad:UA74_19265"/>
<gene>
    <name evidence="4" type="ORF">UA74_19265</name>
</gene>
<dbReference type="AlphaFoldDB" id="A0AAC9PT85"/>
<accession>A0AAC9PT85</accession>
<reference evidence="5" key="1">
    <citation type="submission" date="2016-06" db="EMBL/GenBank/DDBJ databases">
        <title>Complete genome sequence of Actinoalloteichus fjordicus DSM 46855 (=ADI127-17), type strain of the new species Actinoalloteichus fjordicus.</title>
        <authorList>
            <person name="Ruckert C."/>
            <person name="Nouioui I."/>
            <person name="Willmese J."/>
            <person name="van Wezel G."/>
            <person name="Klenk H.-P."/>
            <person name="Kalinowski J."/>
            <person name="Zotchev S.B."/>
        </authorList>
    </citation>
    <scope>NUCLEOTIDE SEQUENCE [LARGE SCALE GENOMIC DNA]</scope>
    <source>
        <strain evidence="5">ADI127-7</strain>
    </source>
</reference>
<keyword evidence="5" id="KW-1185">Reference proteome</keyword>
<dbReference type="Pfam" id="PF00930">
    <property type="entry name" value="DPPIV_N"/>
    <property type="match status" value="1"/>
</dbReference>
<keyword evidence="2" id="KW-0732">Signal</keyword>
<dbReference type="SUPFAM" id="SSF69304">
    <property type="entry name" value="Tricorn protease N-terminal domain"/>
    <property type="match status" value="1"/>
</dbReference>
<proteinExistence type="inferred from homology"/>
<evidence type="ECO:0000259" key="3">
    <source>
        <dbReference type="Pfam" id="PF00930"/>
    </source>
</evidence>
<dbReference type="InterPro" id="IPR002469">
    <property type="entry name" value="Peptidase_S9B_N"/>
</dbReference>
<dbReference type="EMBL" id="CP016076">
    <property type="protein sequence ID" value="APU15878.1"/>
    <property type="molecule type" value="Genomic_DNA"/>
</dbReference>
<feature type="domain" description="Dipeptidylpeptidase IV N-terminal" evidence="3">
    <location>
        <begin position="216"/>
        <end position="297"/>
    </location>
</feature>
<dbReference type="Gene3D" id="2.120.10.30">
    <property type="entry name" value="TolB, C-terminal domain"/>
    <property type="match status" value="1"/>
</dbReference>